<feature type="transmembrane region" description="Helical" evidence="13">
    <location>
        <begin position="40"/>
        <end position="60"/>
    </location>
</feature>
<dbReference type="Pfam" id="PF02386">
    <property type="entry name" value="TrkH"/>
    <property type="match status" value="1"/>
</dbReference>
<feature type="transmembrane region" description="Helical" evidence="13">
    <location>
        <begin position="12"/>
        <end position="34"/>
    </location>
</feature>
<gene>
    <name evidence="14" type="ORF">GCM10010984_14780</name>
    <name evidence="15" type="ORF">SAMN05443634_105100</name>
</gene>
<sequence>MKSLNIKVILNLSGVLLLLNALFMFIATCVSVYFEDHLSYPFLLSGTIVGLGGLIMMYFTRDRRKHINKREGYIVVCVGWLFLIISGCLPYVTSLFFLPNDHIISENFSVVNIVYETVSGYTATGTSIYDNVESLPKSILFWRSTTNWIGGMGIIVLTIAILPFLGIGGRQLFMAEAPGIHTDKIHPRITETAKNLWLVYLGLTLFFAALLYFGGMNLFDAANHSMSVIATAGFSTKNAGIMYWNNNIFIQYVLIVMMFLGGTNFALIYLMVKGQFKKIWKNEEFRWWVWLIAGISFIVFIALFYVVYPNYSTEVYSWSNLEHSFRSSLFHVISIASTTALAMEDYTSWLSVTTLIFFALFFIGGSAGSTSGGITVIRHVILLKNSWVEFKRILHPNAIIPVRYNNRSLNQSIVFHVMAFFVMFMITWIASSILFGLLNYGVTMSFQNILTSLTITASTLGNVGPGLGEYGPGTSMNSLSEGAKLLCSFLMILGRLELFTILILFTPSFWKNN</sequence>
<accession>A0A1M6X3H8</accession>
<feature type="transmembrane region" description="Helical" evidence="13">
    <location>
        <begin position="72"/>
        <end position="92"/>
    </location>
</feature>
<evidence type="ECO:0000313" key="16">
    <source>
        <dbReference type="Proteomes" id="UP000184120"/>
    </source>
</evidence>
<dbReference type="InterPro" id="IPR003445">
    <property type="entry name" value="Cat_transpt"/>
</dbReference>
<proteinExistence type="inferred from homology"/>
<feature type="transmembrane region" description="Helical" evidence="13">
    <location>
        <begin position="148"/>
        <end position="167"/>
    </location>
</feature>
<dbReference type="EMBL" id="BMFL01000009">
    <property type="protein sequence ID" value="GGE98242.1"/>
    <property type="molecule type" value="Genomic_DNA"/>
</dbReference>
<feature type="binding site" evidence="12">
    <location>
        <position position="462"/>
    </location>
    <ligand>
        <name>K(+)</name>
        <dbReference type="ChEBI" id="CHEBI:29103"/>
    </ligand>
</feature>
<evidence type="ECO:0000313" key="14">
    <source>
        <dbReference type="EMBL" id="GGE98242.1"/>
    </source>
</evidence>
<dbReference type="PANTHER" id="PTHR32024:SF2">
    <property type="entry name" value="TRK SYSTEM POTASSIUM UPTAKE PROTEIN TRKG-RELATED"/>
    <property type="match status" value="1"/>
</dbReference>
<feature type="transmembrane region" description="Helical" evidence="13">
    <location>
        <begin position="287"/>
        <end position="308"/>
    </location>
</feature>
<dbReference type="OrthoDB" id="9810952at2"/>
<comment type="subcellular location">
    <subcellularLocation>
        <location evidence="1">Cell inner membrane</location>
        <topology evidence="1">Multi-pass membrane protein</topology>
    </subcellularLocation>
</comment>
<evidence type="ECO:0000256" key="9">
    <source>
        <dbReference type="ARBA" id="ARBA00022989"/>
    </source>
</evidence>
<evidence type="ECO:0000256" key="8">
    <source>
        <dbReference type="ARBA" id="ARBA00022958"/>
    </source>
</evidence>
<evidence type="ECO:0000256" key="4">
    <source>
        <dbReference type="ARBA" id="ARBA00022475"/>
    </source>
</evidence>
<keyword evidence="3" id="KW-0813">Transport</keyword>
<dbReference type="GO" id="GO:0046872">
    <property type="term" value="F:metal ion binding"/>
    <property type="evidence" value="ECO:0007669"/>
    <property type="project" value="UniProtKB-KW"/>
</dbReference>
<dbReference type="RefSeq" id="WP_072931090.1">
    <property type="nucleotide sequence ID" value="NZ_BMFL01000009.1"/>
</dbReference>
<evidence type="ECO:0000256" key="11">
    <source>
        <dbReference type="ARBA" id="ARBA00023136"/>
    </source>
</evidence>
<evidence type="ECO:0000256" key="6">
    <source>
        <dbReference type="ARBA" id="ARBA00022538"/>
    </source>
</evidence>
<feature type="binding site" evidence="12">
    <location>
        <position position="338"/>
    </location>
    <ligand>
        <name>K(+)</name>
        <dbReference type="ChEBI" id="CHEBI:29103"/>
    </ligand>
</feature>
<protein>
    <submittedName>
        <fullName evidence="14">Potassium transporter</fullName>
    </submittedName>
    <submittedName>
        <fullName evidence="15">Trk system potassium uptake protein TrkH</fullName>
    </submittedName>
</protein>
<keyword evidence="10" id="KW-0406">Ion transport</keyword>
<name>A0A1M6X3H8_9FLAO</name>
<reference evidence="15" key="3">
    <citation type="submission" date="2016-11" db="EMBL/GenBank/DDBJ databases">
        <authorList>
            <person name="Jaros S."/>
            <person name="Januszkiewicz K."/>
            <person name="Wedrychowicz H."/>
        </authorList>
    </citation>
    <scope>NUCLEOTIDE SEQUENCE [LARGE SCALE GENOMIC DNA]</scope>
    <source>
        <strain evidence="15">DSM 27989</strain>
    </source>
</reference>
<keyword evidence="6" id="KW-0633">Potassium transport</keyword>
<keyword evidence="9 13" id="KW-1133">Transmembrane helix</keyword>
<keyword evidence="8 12" id="KW-0630">Potassium</keyword>
<keyword evidence="11 13" id="KW-0472">Membrane</keyword>
<evidence type="ECO:0000256" key="12">
    <source>
        <dbReference type="PIRSR" id="PIRSR006247-1"/>
    </source>
</evidence>
<feature type="transmembrane region" description="Helical" evidence="13">
    <location>
        <begin position="196"/>
        <end position="215"/>
    </location>
</feature>
<organism evidence="15 16">
    <name type="scientific">Chishuiella changwenlii</name>
    <dbReference type="NCBI Taxonomy" id="1434701"/>
    <lineage>
        <taxon>Bacteria</taxon>
        <taxon>Pseudomonadati</taxon>
        <taxon>Bacteroidota</taxon>
        <taxon>Flavobacteriia</taxon>
        <taxon>Flavobacteriales</taxon>
        <taxon>Weeksellaceae</taxon>
        <taxon>Chishuiella</taxon>
    </lineage>
</organism>
<keyword evidence="4" id="KW-1003">Cell membrane</keyword>
<feature type="transmembrane region" description="Helical" evidence="13">
    <location>
        <begin position="355"/>
        <end position="381"/>
    </location>
</feature>
<reference evidence="16" key="2">
    <citation type="submission" date="2016-11" db="EMBL/GenBank/DDBJ databases">
        <authorList>
            <person name="Varghese N."/>
            <person name="Submissions S."/>
        </authorList>
    </citation>
    <scope>NUCLEOTIDE SEQUENCE [LARGE SCALE GENOMIC DNA]</scope>
    <source>
        <strain evidence="16">DSM 27989</strain>
    </source>
</reference>
<reference evidence="14" key="5">
    <citation type="submission" date="2024-05" db="EMBL/GenBank/DDBJ databases">
        <authorList>
            <person name="Sun Q."/>
            <person name="Zhou Y."/>
        </authorList>
    </citation>
    <scope>NUCLEOTIDE SEQUENCE</scope>
    <source>
        <strain evidence="14">CGMCC 1.12707</strain>
    </source>
</reference>
<comment type="similarity">
    <text evidence="2">Belongs to the TrkH potassium transport family.</text>
</comment>
<evidence type="ECO:0000256" key="13">
    <source>
        <dbReference type="SAM" id="Phobius"/>
    </source>
</evidence>
<evidence type="ECO:0000256" key="7">
    <source>
        <dbReference type="ARBA" id="ARBA00022692"/>
    </source>
</evidence>
<reference evidence="17" key="4">
    <citation type="journal article" date="2019" name="Int. J. Syst. Evol. Microbiol.">
        <title>The Global Catalogue of Microorganisms (GCM) 10K type strain sequencing project: providing services to taxonomists for standard genome sequencing and annotation.</title>
        <authorList>
            <consortium name="The Broad Institute Genomics Platform"/>
            <consortium name="The Broad Institute Genome Sequencing Center for Infectious Disease"/>
            <person name="Wu L."/>
            <person name="Ma J."/>
        </authorList>
    </citation>
    <scope>NUCLEOTIDE SEQUENCE [LARGE SCALE GENOMIC DNA]</scope>
    <source>
        <strain evidence="17">CGMCC 1.12707</strain>
    </source>
</reference>
<evidence type="ECO:0000313" key="17">
    <source>
        <dbReference type="Proteomes" id="UP000650994"/>
    </source>
</evidence>
<feature type="binding site" evidence="12">
    <location>
        <position position="339"/>
    </location>
    <ligand>
        <name>K(+)</name>
        <dbReference type="ChEBI" id="CHEBI:29103"/>
    </ligand>
</feature>
<keyword evidence="12" id="KW-0479">Metal-binding</keyword>
<reference evidence="14" key="1">
    <citation type="journal article" date="2014" name="Int. J. Syst. Evol. Microbiol.">
        <title>Complete genome of a new Firmicutes species belonging to the dominant human colonic microbiota ('Ruminococcus bicirculans') reveals two chromosomes and a selective capacity to utilize plant glucans.</title>
        <authorList>
            <consortium name="NISC Comparative Sequencing Program"/>
            <person name="Wegmann U."/>
            <person name="Louis P."/>
            <person name="Goesmann A."/>
            <person name="Henrissat B."/>
            <person name="Duncan S.H."/>
            <person name="Flint H.J."/>
        </authorList>
    </citation>
    <scope>NUCLEOTIDE SEQUENCE</scope>
    <source>
        <strain evidence="14">CGMCC 1.12707</strain>
    </source>
</reference>
<feature type="transmembrane region" description="Helical" evidence="13">
    <location>
        <begin position="249"/>
        <end position="272"/>
    </location>
</feature>
<dbReference type="AlphaFoldDB" id="A0A1M6X3H8"/>
<keyword evidence="17" id="KW-1185">Reference proteome</keyword>
<feature type="transmembrane region" description="Helical" evidence="13">
    <location>
        <begin position="485"/>
        <end position="510"/>
    </location>
</feature>
<evidence type="ECO:0000256" key="1">
    <source>
        <dbReference type="ARBA" id="ARBA00004429"/>
    </source>
</evidence>
<keyword evidence="7 13" id="KW-0812">Transmembrane</keyword>
<dbReference type="PANTHER" id="PTHR32024">
    <property type="entry name" value="TRK SYSTEM POTASSIUM UPTAKE PROTEIN TRKG-RELATED"/>
    <property type="match status" value="1"/>
</dbReference>
<dbReference type="GO" id="GO:0015379">
    <property type="term" value="F:potassium:chloride symporter activity"/>
    <property type="evidence" value="ECO:0007669"/>
    <property type="project" value="InterPro"/>
</dbReference>
<feature type="binding site" evidence="12">
    <location>
        <position position="463"/>
    </location>
    <ligand>
        <name>K(+)</name>
        <dbReference type="ChEBI" id="CHEBI:29103"/>
    </ligand>
</feature>
<keyword evidence="5" id="KW-0997">Cell inner membrane</keyword>
<dbReference type="Proteomes" id="UP000184120">
    <property type="component" value="Unassembled WGS sequence"/>
</dbReference>
<dbReference type="GO" id="GO:0005886">
    <property type="term" value="C:plasma membrane"/>
    <property type="evidence" value="ECO:0007669"/>
    <property type="project" value="UniProtKB-SubCell"/>
</dbReference>
<feature type="transmembrane region" description="Helical" evidence="13">
    <location>
        <begin position="413"/>
        <end position="438"/>
    </location>
</feature>
<dbReference type="EMBL" id="FRBH01000005">
    <property type="protein sequence ID" value="SHL00592.1"/>
    <property type="molecule type" value="Genomic_DNA"/>
</dbReference>
<dbReference type="Proteomes" id="UP000650994">
    <property type="component" value="Unassembled WGS sequence"/>
</dbReference>
<dbReference type="PIRSF" id="PIRSF006247">
    <property type="entry name" value="TrkH"/>
    <property type="match status" value="1"/>
</dbReference>
<evidence type="ECO:0000256" key="5">
    <source>
        <dbReference type="ARBA" id="ARBA00022519"/>
    </source>
</evidence>
<evidence type="ECO:0000256" key="10">
    <source>
        <dbReference type="ARBA" id="ARBA00023065"/>
    </source>
</evidence>
<dbReference type="InterPro" id="IPR004772">
    <property type="entry name" value="TrkH"/>
</dbReference>
<evidence type="ECO:0000256" key="2">
    <source>
        <dbReference type="ARBA" id="ARBA00009137"/>
    </source>
</evidence>
<dbReference type="STRING" id="1434701.SAMN05443634_105100"/>
<evidence type="ECO:0000256" key="3">
    <source>
        <dbReference type="ARBA" id="ARBA00022448"/>
    </source>
</evidence>
<feature type="binding site" evidence="12">
    <location>
        <position position="124"/>
    </location>
    <ligand>
        <name>K(+)</name>
        <dbReference type="ChEBI" id="CHEBI:29103"/>
    </ligand>
</feature>
<evidence type="ECO:0000313" key="15">
    <source>
        <dbReference type="EMBL" id="SHL00592.1"/>
    </source>
</evidence>